<protein>
    <submittedName>
        <fullName evidence="1">Uncharacterized protein</fullName>
    </submittedName>
</protein>
<reference evidence="1" key="1">
    <citation type="submission" date="2014-05" db="EMBL/GenBank/DDBJ databases">
        <title>The transcriptome of the halophilic microalga Tetraselmis sp. GSL018 isolated from the Great Salt Lake, Utah.</title>
        <authorList>
            <person name="Jinkerson R.E."/>
            <person name="D'Adamo S."/>
            <person name="Posewitz M.C."/>
        </authorList>
    </citation>
    <scope>NUCLEOTIDE SEQUENCE</scope>
    <source>
        <strain evidence="1">GSL018</strain>
    </source>
</reference>
<gene>
    <name evidence="1" type="ORF">TSPGSL018_21464</name>
</gene>
<organism evidence="1">
    <name type="scientific">Tetraselmis sp. GSL018</name>
    <dbReference type="NCBI Taxonomy" id="582737"/>
    <lineage>
        <taxon>Eukaryota</taxon>
        <taxon>Viridiplantae</taxon>
        <taxon>Chlorophyta</taxon>
        <taxon>core chlorophytes</taxon>
        <taxon>Chlorodendrophyceae</taxon>
        <taxon>Chlorodendrales</taxon>
        <taxon>Chlorodendraceae</taxon>
        <taxon>Tetraselmis</taxon>
    </lineage>
</organism>
<feature type="non-terminal residue" evidence="1">
    <location>
        <position position="70"/>
    </location>
</feature>
<dbReference type="EMBL" id="GBEZ01023807">
    <property type="protein sequence ID" value="JAC63110.1"/>
    <property type="molecule type" value="Transcribed_RNA"/>
</dbReference>
<sequence>NNSSCVQQVTCSWEGSRQRSLSLLLLEKNFPLLPGLRFARNRTAREWFHGHFRVDTKLQTCCHSQFLTVS</sequence>
<feature type="non-terminal residue" evidence="1">
    <location>
        <position position="1"/>
    </location>
</feature>
<name>A0A061QXG0_9CHLO</name>
<evidence type="ECO:0000313" key="1">
    <source>
        <dbReference type="EMBL" id="JAC63110.1"/>
    </source>
</evidence>
<proteinExistence type="predicted"/>
<accession>A0A061QXG0</accession>
<dbReference type="AlphaFoldDB" id="A0A061QXG0"/>